<name>A0A8C4L4L3_EQUAS</name>
<evidence type="ECO:0000256" key="4">
    <source>
        <dbReference type="SAM" id="MobiDB-lite"/>
    </source>
</evidence>
<dbReference type="PANTHER" id="PTHR10517:SF19">
    <property type="entry name" value="RETBINDIN"/>
    <property type="match status" value="1"/>
</dbReference>
<gene>
    <name evidence="7" type="primary">RTBDN</name>
</gene>
<evidence type="ECO:0000256" key="5">
    <source>
        <dbReference type="SAM" id="SignalP"/>
    </source>
</evidence>
<dbReference type="GO" id="GO:0009897">
    <property type="term" value="C:external side of plasma membrane"/>
    <property type="evidence" value="ECO:0007669"/>
    <property type="project" value="TreeGrafter"/>
</dbReference>
<keyword evidence="8" id="KW-1185">Reference proteome</keyword>
<feature type="chain" id="PRO_5034709597" evidence="5">
    <location>
        <begin position="30"/>
        <end position="270"/>
    </location>
</feature>
<reference evidence="7" key="2">
    <citation type="submission" date="2025-08" db="UniProtKB">
        <authorList>
            <consortium name="Ensembl"/>
        </authorList>
    </citation>
    <scope>IDENTIFICATION</scope>
</reference>
<accession>A0A8C4L4L3</accession>
<evidence type="ECO:0000259" key="6">
    <source>
        <dbReference type="Pfam" id="PF03024"/>
    </source>
</evidence>
<feature type="signal peptide" evidence="5">
    <location>
        <begin position="1"/>
        <end position="29"/>
    </location>
</feature>
<keyword evidence="2 5" id="KW-0732">Signal</keyword>
<proteinExistence type="inferred from homology"/>
<feature type="region of interest" description="Disordered" evidence="4">
    <location>
        <begin position="208"/>
        <end position="241"/>
    </location>
</feature>
<dbReference type="InterPro" id="IPR004269">
    <property type="entry name" value="Folate_rcpt"/>
</dbReference>
<reference evidence="7 8" key="1">
    <citation type="journal article" date="2020" name="Nat. Commun.">
        <title>Donkey genomes provide new insights into domestication and selection for coat color.</title>
        <authorList>
            <person name="Wang"/>
            <person name="C."/>
            <person name="Li"/>
            <person name="H."/>
            <person name="Guo"/>
            <person name="Y."/>
            <person name="Huang"/>
            <person name="J."/>
            <person name="Sun"/>
            <person name="Y."/>
            <person name="Min"/>
            <person name="J."/>
            <person name="Wang"/>
            <person name="J."/>
            <person name="Fang"/>
            <person name="X."/>
            <person name="Zhao"/>
            <person name="Z."/>
            <person name="Wang"/>
            <person name="S."/>
            <person name="Zhang"/>
            <person name="Y."/>
            <person name="Liu"/>
            <person name="Q."/>
            <person name="Jiang"/>
            <person name="Q."/>
            <person name="Wang"/>
            <person name="X."/>
            <person name="Guo"/>
            <person name="Y."/>
            <person name="Yang"/>
            <person name="C."/>
            <person name="Wang"/>
            <person name="Y."/>
            <person name="Tian"/>
            <person name="F."/>
            <person name="Zhuang"/>
            <person name="G."/>
            <person name="Fan"/>
            <person name="Y."/>
            <person name="Gao"/>
            <person name="Q."/>
            <person name="Li"/>
            <person name="Y."/>
            <person name="Ju"/>
            <person name="Z."/>
            <person name="Li"/>
            <person name="J."/>
            <person name="Li"/>
            <person name="R."/>
            <person name="Hou"/>
            <person name="M."/>
            <person name="Yang"/>
            <person name="G."/>
            <person name="Liu"/>
            <person name="G."/>
            <person name="Liu"/>
            <person name="W."/>
            <person name="Guo"/>
            <person name="J."/>
            <person name="Pan"/>
            <person name="S."/>
            <person name="Fan"/>
            <person name="G."/>
            <person name="Zhang"/>
            <person name="W."/>
            <person name="Zhang"/>
            <person name="R."/>
            <person name="Yu"/>
            <person name="J."/>
            <person name="Zhang"/>
            <person name="X."/>
            <person name="Yin"/>
            <person name="Q."/>
            <person name="Ji"/>
            <person name="C."/>
            <person name="Jin"/>
            <person name="Y."/>
            <person name="Yue"/>
            <person name="G."/>
            <person name="Liu"/>
            <person name="M."/>
            <person name="Xu"/>
            <person name="J."/>
            <person name="Liu"/>
            <person name="S."/>
            <person name="Jordana"/>
            <person name="J."/>
            <person name="Noce"/>
            <person name="A."/>
            <person name="Amills"/>
            <person name="M."/>
            <person name="Wu"/>
            <person name="D.D."/>
            <person name="Li"/>
            <person name="S."/>
            <person name="Zhou"/>
            <person name="X. and Zhong"/>
            <person name="J."/>
        </authorList>
    </citation>
    <scope>NUCLEOTIDE SEQUENCE [LARGE SCALE GENOMIC DNA]</scope>
</reference>
<dbReference type="GeneTree" id="ENSGT00950000183144"/>
<evidence type="ECO:0000313" key="8">
    <source>
        <dbReference type="Proteomes" id="UP000694387"/>
    </source>
</evidence>
<comment type="similarity">
    <text evidence="1">Belongs to the folate receptor family.</text>
</comment>
<evidence type="ECO:0000256" key="1">
    <source>
        <dbReference type="ARBA" id="ARBA00007932"/>
    </source>
</evidence>
<feature type="domain" description="Folate receptor-like" evidence="6">
    <location>
        <begin position="82"/>
        <end position="200"/>
    </location>
</feature>
<dbReference type="Ensembl" id="ENSEAST00005006090.2">
    <property type="protein sequence ID" value="ENSEASP00005005572.1"/>
    <property type="gene ID" value="ENSEASG00005004115.2"/>
</dbReference>
<dbReference type="AlphaFoldDB" id="A0A8C4L4L3"/>
<evidence type="ECO:0000256" key="2">
    <source>
        <dbReference type="ARBA" id="ARBA00022729"/>
    </source>
</evidence>
<organism evidence="7 8">
    <name type="scientific">Equus asinus</name>
    <name type="common">Donkey</name>
    <name type="synonym">Equus africanus asinus</name>
    <dbReference type="NCBI Taxonomy" id="9793"/>
    <lineage>
        <taxon>Eukaryota</taxon>
        <taxon>Metazoa</taxon>
        <taxon>Chordata</taxon>
        <taxon>Craniata</taxon>
        <taxon>Vertebrata</taxon>
        <taxon>Euteleostomi</taxon>
        <taxon>Mammalia</taxon>
        <taxon>Eutheria</taxon>
        <taxon>Laurasiatheria</taxon>
        <taxon>Perissodactyla</taxon>
        <taxon>Equidae</taxon>
        <taxon>Equus</taxon>
    </lineage>
</organism>
<dbReference type="OMA" id="ESDITCG"/>
<dbReference type="GO" id="GO:0038023">
    <property type="term" value="F:signaling receptor activity"/>
    <property type="evidence" value="ECO:0007669"/>
    <property type="project" value="TreeGrafter"/>
</dbReference>
<dbReference type="InterPro" id="IPR018143">
    <property type="entry name" value="Folate_rcpt-like"/>
</dbReference>
<reference evidence="7" key="3">
    <citation type="submission" date="2025-09" db="UniProtKB">
        <authorList>
            <consortium name="Ensembl"/>
        </authorList>
    </citation>
    <scope>IDENTIFICATION</scope>
</reference>
<keyword evidence="3" id="KW-1015">Disulfide bond</keyword>
<dbReference type="GO" id="GO:0032217">
    <property type="term" value="F:riboflavin transmembrane transporter activity"/>
    <property type="evidence" value="ECO:0007669"/>
    <property type="project" value="TreeGrafter"/>
</dbReference>
<dbReference type="Pfam" id="PF03024">
    <property type="entry name" value="Folate_rec"/>
    <property type="match status" value="1"/>
</dbReference>
<dbReference type="PANTHER" id="PTHR10517">
    <property type="entry name" value="FOLATE RECEPTOR"/>
    <property type="match status" value="1"/>
</dbReference>
<dbReference type="GO" id="GO:1902444">
    <property type="term" value="F:riboflavin binding"/>
    <property type="evidence" value="ECO:0007669"/>
    <property type="project" value="TreeGrafter"/>
</dbReference>
<sequence length="270" mass="29189">MACRGRTRPRGLAWALRLTLAWILLGACGRSHPFPATSRRHHGLVADLGTGQLHLADDPQALVPQPYLRIQDPSSQESPSPRPCCPSEMDTPKTLGPGIIPRCKSFLGHLQIALRSRLRLLQLGVRRGQPLCAELCDAWFATCESAIACGRTWLPFPEKKGCEPDCTIYGQTFTDGADLCRSVLGSALPVAAPGTAHCLNISISGLPRPGHGRRARDTAFPRPRRPRTWIPDAAGSGSGSGSGISPYPQVAIFDFLSLIFRSPCQGLLWV</sequence>
<dbReference type="PROSITE" id="PS51257">
    <property type="entry name" value="PROKAR_LIPOPROTEIN"/>
    <property type="match status" value="1"/>
</dbReference>
<evidence type="ECO:0000256" key="3">
    <source>
        <dbReference type="ARBA" id="ARBA00023157"/>
    </source>
</evidence>
<protein>
    <submittedName>
        <fullName evidence="7">Retbindin</fullName>
    </submittedName>
</protein>
<evidence type="ECO:0000313" key="7">
    <source>
        <dbReference type="Ensembl" id="ENSEASP00005005572.1"/>
    </source>
</evidence>
<dbReference type="Proteomes" id="UP000694387">
    <property type="component" value="Chromosome 20"/>
</dbReference>